<dbReference type="Proteomes" id="UP000247523">
    <property type="component" value="Unassembled WGS sequence"/>
</dbReference>
<sequence length="102" mass="11370">MECSSSADSLNVLVHTDISVTSENVTDIINKFISSMKYYKIAYETTPDNLNFKFISVNYLDLDDNAFLSLTIVKTDDTFELNKILVDATQTDTIISGLSSNN</sequence>
<organism evidence="1 2">
    <name type="scientific">Lachnotalea glycerini</name>
    <dbReference type="NCBI Taxonomy" id="1763509"/>
    <lineage>
        <taxon>Bacteria</taxon>
        <taxon>Bacillati</taxon>
        <taxon>Bacillota</taxon>
        <taxon>Clostridia</taxon>
        <taxon>Lachnospirales</taxon>
        <taxon>Lachnospiraceae</taxon>
        <taxon>Lachnotalea</taxon>
    </lineage>
</organism>
<protein>
    <submittedName>
        <fullName evidence="1">Uncharacterized protein</fullName>
    </submittedName>
</protein>
<evidence type="ECO:0000313" key="2">
    <source>
        <dbReference type="Proteomes" id="UP000247523"/>
    </source>
</evidence>
<comment type="caution">
    <text evidence="1">The sequence shown here is derived from an EMBL/GenBank/DDBJ whole genome shotgun (WGS) entry which is preliminary data.</text>
</comment>
<dbReference type="EMBL" id="QICS01000010">
    <property type="protein sequence ID" value="PXV87335.1"/>
    <property type="molecule type" value="Genomic_DNA"/>
</dbReference>
<evidence type="ECO:0000313" key="1">
    <source>
        <dbReference type="EMBL" id="PXV87335.1"/>
    </source>
</evidence>
<proteinExistence type="predicted"/>
<gene>
    <name evidence="1" type="ORF">C8E03_11096</name>
</gene>
<accession>A0A318EJ05</accession>
<dbReference type="RefSeq" id="WP_110291611.1">
    <property type="nucleotide sequence ID" value="NZ_QICS01000010.1"/>
</dbReference>
<dbReference type="AlphaFoldDB" id="A0A318EJ05"/>
<reference evidence="1 2" key="1">
    <citation type="submission" date="2018-05" db="EMBL/GenBank/DDBJ databases">
        <title>Genomic Encyclopedia of Type Strains, Phase IV (KMG-IV): sequencing the most valuable type-strain genomes for metagenomic binning, comparative biology and taxonomic classification.</title>
        <authorList>
            <person name="Goeker M."/>
        </authorList>
    </citation>
    <scope>NUCLEOTIDE SEQUENCE [LARGE SCALE GENOMIC DNA]</scope>
    <source>
        <strain evidence="1 2">DSM 28816</strain>
    </source>
</reference>
<name>A0A318EJ05_9FIRM</name>